<feature type="compositionally biased region" description="Low complexity" evidence="1">
    <location>
        <begin position="57"/>
        <end position="80"/>
    </location>
</feature>
<organism evidence="2 3">
    <name type="scientific">Corynascus novoguineensis</name>
    <dbReference type="NCBI Taxonomy" id="1126955"/>
    <lineage>
        <taxon>Eukaryota</taxon>
        <taxon>Fungi</taxon>
        <taxon>Dikarya</taxon>
        <taxon>Ascomycota</taxon>
        <taxon>Pezizomycotina</taxon>
        <taxon>Sordariomycetes</taxon>
        <taxon>Sordariomycetidae</taxon>
        <taxon>Sordariales</taxon>
        <taxon>Chaetomiaceae</taxon>
        <taxon>Corynascus</taxon>
    </lineage>
</organism>
<comment type="caution">
    <text evidence="2">The sequence shown here is derived from an EMBL/GenBank/DDBJ whole genome shotgun (WGS) entry which is preliminary data.</text>
</comment>
<name>A0AAN7CQR1_9PEZI</name>
<evidence type="ECO:0000313" key="2">
    <source>
        <dbReference type="EMBL" id="KAK4245512.1"/>
    </source>
</evidence>
<accession>A0AAN7CQR1</accession>
<feature type="region of interest" description="Disordered" evidence="1">
    <location>
        <begin position="54"/>
        <end position="80"/>
    </location>
</feature>
<evidence type="ECO:0000313" key="3">
    <source>
        <dbReference type="Proteomes" id="UP001303647"/>
    </source>
</evidence>
<dbReference type="Proteomes" id="UP001303647">
    <property type="component" value="Unassembled WGS sequence"/>
</dbReference>
<reference evidence="2" key="1">
    <citation type="journal article" date="2023" name="Mol. Phylogenet. Evol.">
        <title>Genome-scale phylogeny and comparative genomics of the fungal order Sordariales.</title>
        <authorList>
            <person name="Hensen N."/>
            <person name="Bonometti L."/>
            <person name="Westerberg I."/>
            <person name="Brannstrom I.O."/>
            <person name="Guillou S."/>
            <person name="Cros-Aarteil S."/>
            <person name="Calhoun S."/>
            <person name="Haridas S."/>
            <person name="Kuo A."/>
            <person name="Mondo S."/>
            <person name="Pangilinan J."/>
            <person name="Riley R."/>
            <person name="LaButti K."/>
            <person name="Andreopoulos B."/>
            <person name="Lipzen A."/>
            <person name="Chen C."/>
            <person name="Yan M."/>
            <person name="Daum C."/>
            <person name="Ng V."/>
            <person name="Clum A."/>
            <person name="Steindorff A."/>
            <person name="Ohm R.A."/>
            <person name="Martin F."/>
            <person name="Silar P."/>
            <person name="Natvig D.O."/>
            <person name="Lalanne C."/>
            <person name="Gautier V."/>
            <person name="Ament-Velasquez S.L."/>
            <person name="Kruys A."/>
            <person name="Hutchinson M.I."/>
            <person name="Powell A.J."/>
            <person name="Barry K."/>
            <person name="Miller A.N."/>
            <person name="Grigoriev I.V."/>
            <person name="Debuchy R."/>
            <person name="Gladieux P."/>
            <person name="Hiltunen Thoren M."/>
            <person name="Johannesson H."/>
        </authorList>
    </citation>
    <scope>NUCLEOTIDE SEQUENCE</scope>
    <source>
        <strain evidence="2">CBS 359.72</strain>
    </source>
</reference>
<dbReference type="EMBL" id="MU857699">
    <property type="protein sequence ID" value="KAK4245512.1"/>
    <property type="molecule type" value="Genomic_DNA"/>
</dbReference>
<evidence type="ECO:0000256" key="1">
    <source>
        <dbReference type="SAM" id="MobiDB-lite"/>
    </source>
</evidence>
<proteinExistence type="predicted"/>
<sequence length="283" mass="31168">MAWNSGPAFAPLPGSFQTTETVDQQPYYSSNELHQHYQQYRPFRFPFSNPASPPWSAPLSHSSNSSQQYPSATTSGPASASTSVVEYPFLATGKRQMTLFAPDGSHRPLLTVVYTSNWASTSKMTIYHGGDPTAAAAAGREIGGAVFHSFTTDEVDAYLIAARAGGVGHRYQYRFRKQFASQTGLCERPGAGMMKWAVEGGALALSEMREGPDGYLAQFVPRDGADAREATKRMEGRLTVMRAGLNEVQFGEVVLTLVAEMERRRRDNEDWHFVEEVWEHAAG</sequence>
<reference evidence="2" key="2">
    <citation type="submission" date="2023-05" db="EMBL/GenBank/DDBJ databases">
        <authorList>
            <consortium name="Lawrence Berkeley National Laboratory"/>
            <person name="Steindorff A."/>
            <person name="Hensen N."/>
            <person name="Bonometti L."/>
            <person name="Westerberg I."/>
            <person name="Brannstrom I.O."/>
            <person name="Guillou S."/>
            <person name="Cros-Aarteil S."/>
            <person name="Calhoun S."/>
            <person name="Haridas S."/>
            <person name="Kuo A."/>
            <person name="Mondo S."/>
            <person name="Pangilinan J."/>
            <person name="Riley R."/>
            <person name="Labutti K."/>
            <person name="Andreopoulos B."/>
            <person name="Lipzen A."/>
            <person name="Chen C."/>
            <person name="Yanf M."/>
            <person name="Daum C."/>
            <person name="Ng V."/>
            <person name="Clum A."/>
            <person name="Ohm R."/>
            <person name="Martin F."/>
            <person name="Silar P."/>
            <person name="Natvig D."/>
            <person name="Lalanne C."/>
            <person name="Gautier V."/>
            <person name="Ament-Velasquez S.L."/>
            <person name="Kruys A."/>
            <person name="Hutchinson M.I."/>
            <person name="Powell A.J."/>
            <person name="Barry K."/>
            <person name="Miller A.N."/>
            <person name="Grigoriev I.V."/>
            <person name="Debuchy R."/>
            <person name="Gladieux P."/>
            <person name="Thoren M.H."/>
            <person name="Johannesson H."/>
        </authorList>
    </citation>
    <scope>NUCLEOTIDE SEQUENCE</scope>
    <source>
        <strain evidence="2">CBS 359.72</strain>
    </source>
</reference>
<keyword evidence="3" id="KW-1185">Reference proteome</keyword>
<dbReference type="AlphaFoldDB" id="A0AAN7CQR1"/>
<protein>
    <submittedName>
        <fullName evidence="2">Uncharacterized protein</fullName>
    </submittedName>
</protein>
<gene>
    <name evidence="2" type="ORF">C7999DRAFT_16291</name>
</gene>